<feature type="transmembrane region" description="Helical" evidence="9">
    <location>
        <begin position="74"/>
        <end position="96"/>
    </location>
</feature>
<feature type="transmembrane region" description="Helical" evidence="9">
    <location>
        <begin position="117"/>
        <end position="140"/>
    </location>
</feature>
<name>A0A2H5XDZ7_9BACT</name>
<gene>
    <name evidence="10" type="ORF">HRbin17_01918</name>
</gene>
<dbReference type="Proteomes" id="UP000236173">
    <property type="component" value="Unassembled WGS sequence"/>
</dbReference>
<evidence type="ECO:0000256" key="9">
    <source>
        <dbReference type="SAM" id="Phobius"/>
    </source>
</evidence>
<feature type="transmembrane region" description="Helical" evidence="9">
    <location>
        <begin position="217"/>
        <end position="236"/>
    </location>
</feature>
<evidence type="ECO:0000256" key="5">
    <source>
        <dbReference type="ARBA" id="ARBA00022748"/>
    </source>
</evidence>
<evidence type="ECO:0000313" key="11">
    <source>
        <dbReference type="Proteomes" id="UP000236173"/>
    </source>
</evidence>
<dbReference type="GO" id="GO:0005886">
    <property type="term" value="C:plasma membrane"/>
    <property type="evidence" value="ECO:0007669"/>
    <property type="project" value="TreeGrafter"/>
</dbReference>
<feature type="transmembrane region" description="Helical" evidence="9">
    <location>
        <begin position="183"/>
        <end position="211"/>
    </location>
</feature>
<dbReference type="GO" id="GO:1903607">
    <property type="term" value="P:cytochrome c biosynthetic process"/>
    <property type="evidence" value="ECO:0007669"/>
    <property type="project" value="TreeGrafter"/>
</dbReference>
<evidence type="ECO:0008006" key="12">
    <source>
        <dbReference type="Google" id="ProtNLM"/>
    </source>
</evidence>
<dbReference type="EMBL" id="BEHT01000026">
    <property type="protein sequence ID" value="GBC99394.1"/>
    <property type="molecule type" value="Genomic_DNA"/>
</dbReference>
<keyword evidence="4 9" id="KW-0812">Transmembrane</keyword>
<evidence type="ECO:0000256" key="8">
    <source>
        <dbReference type="SAM" id="MobiDB-lite"/>
    </source>
</evidence>
<comment type="caution">
    <text evidence="10">The sequence shown here is derived from an EMBL/GenBank/DDBJ whole genome shotgun (WGS) entry which is preliminary data.</text>
</comment>
<feature type="transmembrane region" description="Helical" evidence="9">
    <location>
        <begin position="152"/>
        <end position="176"/>
    </location>
</feature>
<comment type="subcellular location">
    <subcellularLocation>
        <location evidence="1">Membrane</location>
        <topology evidence="1">Multi-pass membrane protein</topology>
    </subcellularLocation>
</comment>
<proteinExistence type="inferred from homology"/>
<organism evidence="10 11">
    <name type="scientific">Candidatus Fervidibacter japonicus</name>
    <dbReference type="NCBI Taxonomy" id="2035412"/>
    <lineage>
        <taxon>Bacteria</taxon>
        <taxon>Candidatus Fervidibacterota</taxon>
        <taxon>Candidatus Fervidibacter</taxon>
    </lineage>
</organism>
<keyword evidence="5" id="KW-0201">Cytochrome c-type biogenesis</keyword>
<dbReference type="GO" id="GO:0017004">
    <property type="term" value="P:cytochrome complex assembly"/>
    <property type="evidence" value="ECO:0007669"/>
    <property type="project" value="UniProtKB-KW"/>
</dbReference>
<dbReference type="PANTHER" id="PTHR30070:SF1">
    <property type="entry name" value="CYTOCHROME C BIOGENESIS B-RELATED"/>
    <property type="match status" value="1"/>
</dbReference>
<dbReference type="AlphaFoldDB" id="A0A2H5XDZ7"/>
<dbReference type="PANTHER" id="PTHR30070">
    <property type="entry name" value="HEME EXPORTER PROTEIN B"/>
    <property type="match status" value="1"/>
</dbReference>
<evidence type="ECO:0000256" key="6">
    <source>
        <dbReference type="ARBA" id="ARBA00022989"/>
    </source>
</evidence>
<evidence type="ECO:0000313" key="10">
    <source>
        <dbReference type="EMBL" id="GBC99394.1"/>
    </source>
</evidence>
<evidence type="ECO:0000256" key="2">
    <source>
        <dbReference type="ARBA" id="ARBA00010544"/>
    </source>
</evidence>
<comment type="similarity">
    <text evidence="2">Belongs to the CcmB/CycW/HelB family.</text>
</comment>
<keyword evidence="6 9" id="KW-1133">Transmembrane helix</keyword>
<keyword evidence="3" id="KW-0813">Transport</keyword>
<sequence length="240" mass="24816">MATGKSSWAPTQRPPQIEPTARSAWWRQALAITAKDLRQEWRTRHASATAIAFALIALTAVSLSVGSLRTAPDLAAGVLWVVLFFAAVIALGRAFTKEEDAHTADVLRLNADPIAVFAGKCLFNFALLTAVSLVTVPLFAVVMELPLTVPSALAIAVIAASVAMAALGTLLGAILAKAQSRGALLGVAAFPVFFPALAAALQATAAAFGAAPDPREPLQFLCAYAGAAVLGGALLFEAVW</sequence>
<dbReference type="InterPro" id="IPR003544">
    <property type="entry name" value="Cyt_c_biogenesis_CcmB"/>
</dbReference>
<evidence type="ECO:0000256" key="7">
    <source>
        <dbReference type="ARBA" id="ARBA00023136"/>
    </source>
</evidence>
<accession>A0A2H5XDZ7</accession>
<feature type="transmembrane region" description="Helical" evidence="9">
    <location>
        <begin position="48"/>
        <end position="68"/>
    </location>
</feature>
<reference evidence="11" key="1">
    <citation type="submission" date="2017-09" db="EMBL/GenBank/DDBJ databases">
        <title>Metaegenomics of thermophilic ammonia-oxidizing enrichment culture.</title>
        <authorList>
            <person name="Kato S."/>
            <person name="Suzuki K."/>
        </authorList>
    </citation>
    <scope>NUCLEOTIDE SEQUENCE [LARGE SCALE GENOMIC DNA]</scope>
</reference>
<feature type="compositionally biased region" description="Polar residues" evidence="8">
    <location>
        <begin position="1"/>
        <end position="10"/>
    </location>
</feature>
<dbReference type="Pfam" id="PF03379">
    <property type="entry name" value="CcmB"/>
    <property type="match status" value="1"/>
</dbReference>
<evidence type="ECO:0000256" key="3">
    <source>
        <dbReference type="ARBA" id="ARBA00022448"/>
    </source>
</evidence>
<protein>
    <recommendedName>
        <fullName evidence="12">Heme exporter protein B</fullName>
    </recommendedName>
</protein>
<evidence type="ECO:0000256" key="4">
    <source>
        <dbReference type="ARBA" id="ARBA00022692"/>
    </source>
</evidence>
<dbReference type="GO" id="GO:0015232">
    <property type="term" value="F:heme transmembrane transporter activity"/>
    <property type="evidence" value="ECO:0007669"/>
    <property type="project" value="InterPro"/>
</dbReference>
<feature type="region of interest" description="Disordered" evidence="8">
    <location>
        <begin position="1"/>
        <end position="20"/>
    </location>
</feature>
<evidence type="ECO:0000256" key="1">
    <source>
        <dbReference type="ARBA" id="ARBA00004141"/>
    </source>
</evidence>
<keyword evidence="7 9" id="KW-0472">Membrane</keyword>